<protein>
    <recommendedName>
        <fullName evidence="1">Carboxylesterase type B domain-containing protein</fullName>
    </recommendedName>
</protein>
<reference evidence="2" key="3">
    <citation type="submission" date="2020-05" db="EMBL/GenBank/DDBJ databases">
        <title>Electrophorus electricus (electric eel) genome, fEleEle1, primary haplotype.</title>
        <authorList>
            <person name="Myers G."/>
            <person name="Meyer A."/>
            <person name="Fedrigo O."/>
            <person name="Formenti G."/>
            <person name="Rhie A."/>
            <person name="Tracey A."/>
            <person name="Sims Y."/>
            <person name="Jarvis E.D."/>
        </authorList>
    </citation>
    <scope>NUCLEOTIDE SEQUENCE [LARGE SCALE GENOMIC DNA]</scope>
</reference>
<dbReference type="SUPFAM" id="SSF53474">
    <property type="entry name" value="alpha/beta-Hydrolases"/>
    <property type="match status" value="1"/>
</dbReference>
<dbReference type="Gene3D" id="3.40.50.1820">
    <property type="entry name" value="alpha/beta hydrolase"/>
    <property type="match status" value="1"/>
</dbReference>
<dbReference type="Pfam" id="PF00135">
    <property type="entry name" value="COesterase"/>
    <property type="match status" value="1"/>
</dbReference>
<proteinExistence type="predicted"/>
<dbReference type="PANTHER" id="PTHR45570:SF1">
    <property type="entry name" value="CARBOXYLIC ESTER HYDROLASE"/>
    <property type="match status" value="1"/>
</dbReference>
<dbReference type="Proteomes" id="UP000314983">
    <property type="component" value="Chromosome 4"/>
</dbReference>
<dbReference type="InterPro" id="IPR002018">
    <property type="entry name" value="CarbesteraseB"/>
</dbReference>
<dbReference type="STRING" id="8005.ENSEEEP00000014222"/>
<dbReference type="InterPro" id="IPR029058">
    <property type="entry name" value="AB_hydrolase_fold"/>
</dbReference>
<reference evidence="3" key="1">
    <citation type="journal article" date="2014" name="Science">
        <title>Nonhuman genetics. Genomic basis for the convergent evolution of electric organs.</title>
        <authorList>
            <person name="Gallant J.R."/>
            <person name="Traeger L.L."/>
            <person name="Volkening J.D."/>
            <person name="Moffett H."/>
            <person name="Chen P.H."/>
            <person name="Novina C.D."/>
            <person name="Phillips G.N.Jr."/>
            <person name="Anand R."/>
            <person name="Wells G.B."/>
            <person name="Pinch M."/>
            <person name="Guth R."/>
            <person name="Unguez G.A."/>
            <person name="Albert J.S."/>
            <person name="Zakon H.H."/>
            <person name="Samanta M.P."/>
            <person name="Sussman M.R."/>
        </authorList>
    </citation>
    <scope>NUCLEOTIDE SEQUENCE [LARGE SCALE GENOMIC DNA]</scope>
</reference>
<evidence type="ECO:0000313" key="2">
    <source>
        <dbReference type="Ensembl" id="ENSEEEP00000014222.2"/>
    </source>
</evidence>
<sequence>MKLHENLSGRDKPHILSNLFEGSKIINPFHFLQLFETWGPYIDGELIREQPTAAFPKGHWQSYKPVILGLMGATVWMYVFDHSLSDHNIWAGLTFCYNHACHGAELPFLFDSAAVTNLTLTAQETLLANQILCYWGAFAHTGDPNSHSEETPFCKQQKLPAWPRYTAAESWPILNLTLQSHCQHGNKKKQQQKHYSRQYANCINLDL</sequence>
<dbReference type="Ensembl" id="ENSEEET00000014395.2">
    <property type="protein sequence ID" value="ENSEEEP00000014222.2"/>
    <property type="gene ID" value="ENSEEEG00000007067.2"/>
</dbReference>
<reference evidence="2" key="5">
    <citation type="submission" date="2025-09" db="UniProtKB">
        <authorList>
            <consortium name="Ensembl"/>
        </authorList>
    </citation>
    <scope>IDENTIFICATION</scope>
</reference>
<evidence type="ECO:0000259" key="1">
    <source>
        <dbReference type="Pfam" id="PF00135"/>
    </source>
</evidence>
<reference evidence="3" key="2">
    <citation type="journal article" date="2017" name="Sci. Adv.">
        <title>A tail of two voltages: Proteomic comparison of the three electric organs of the electric eel.</title>
        <authorList>
            <person name="Traeger L.L."/>
            <person name="Sabat G."/>
            <person name="Barrett-Wilt G.A."/>
            <person name="Wells G.B."/>
            <person name="Sussman M.R."/>
        </authorList>
    </citation>
    <scope>NUCLEOTIDE SEQUENCE [LARGE SCALE GENOMIC DNA]</scope>
</reference>
<feature type="domain" description="Carboxylesterase type B" evidence="1">
    <location>
        <begin position="72"/>
        <end position="190"/>
    </location>
</feature>
<organism evidence="2 3">
    <name type="scientific">Electrophorus electricus</name>
    <name type="common">Electric eel</name>
    <name type="synonym">Gymnotus electricus</name>
    <dbReference type="NCBI Taxonomy" id="8005"/>
    <lineage>
        <taxon>Eukaryota</taxon>
        <taxon>Metazoa</taxon>
        <taxon>Chordata</taxon>
        <taxon>Craniata</taxon>
        <taxon>Vertebrata</taxon>
        <taxon>Euteleostomi</taxon>
        <taxon>Actinopterygii</taxon>
        <taxon>Neopterygii</taxon>
        <taxon>Teleostei</taxon>
        <taxon>Ostariophysi</taxon>
        <taxon>Gymnotiformes</taxon>
        <taxon>Gymnotoidei</taxon>
        <taxon>Gymnotidae</taxon>
        <taxon>Electrophorus</taxon>
    </lineage>
</organism>
<dbReference type="GeneTree" id="ENSGT00940000165334"/>
<accession>A0A4W4EPV0</accession>
<name>A0A4W4EPV0_ELEEL</name>
<dbReference type="OMA" id="NDMIAYW"/>
<reference evidence="2" key="4">
    <citation type="submission" date="2025-08" db="UniProtKB">
        <authorList>
            <consortium name="Ensembl"/>
        </authorList>
    </citation>
    <scope>IDENTIFICATION</scope>
</reference>
<dbReference type="AlphaFoldDB" id="A0A4W4EPV0"/>
<keyword evidence="3" id="KW-1185">Reference proteome</keyword>
<evidence type="ECO:0000313" key="3">
    <source>
        <dbReference type="Proteomes" id="UP000314983"/>
    </source>
</evidence>
<dbReference type="PANTHER" id="PTHR45570">
    <property type="entry name" value="CARBOXYLIC ESTER HYDROLASE"/>
    <property type="match status" value="1"/>
</dbReference>